<keyword evidence="2" id="KW-0597">Phosphoprotein</keyword>
<evidence type="ECO:0000313" key="4">
    <source>
        <dbReference type="EMBL" id="RMB08380.1"/>
    </source>
</evidence>
<comment type="caution">
    <text evidence="4">The sequence shown here is derived from an EMBL/GenBank/DDBJ whole genome shotgun (WGS) entry which is preliminary data.</text>
</comment>
<keyword evidence="1" id="KW-0378">Hydrolase</keyword>
<dbReference type="Gene3D" id="3.60.40.10">
    <property type="entry name" value="PPM-type phosphatase domain"/>
    <property type="match status" value="1"/>
</dbReference>
<organism evidence="4 5">
    <name type="scientific">Eilatimonas milleporae</name>
    <dbReference type="NCBI Taxonomy" id="911205"/>
    <lineage>
        <taxon>Bacteria</taxon>
        <taxon>Pseudomonadati</taxon>
        <taxon>Pseudomonadota</taxon>
        <taxon>Alphaproteobacteria</taxon>
        <taxon>Kordiimonadales</taxon>
        <taxon>Kordiimonadaceae</taxon>
        <taxon>Eilatimonas</taxon>
    </lineage>
</organism>
<dbReference type="SUPFAM" id="SSF81606">
    <property type="entry name" value="PP2C-like"/>
    <property type="match status" value="1"/>
</dbReference>
<dbReference type="AlphaFoldDB" id="A0A3M0CJ03"/>
<reference evidence="4 5" key="1">
    <citation type="submission" date="2018-10" db="EMBL/GenBank/DDBJ databases">
        <title>Genomic Encyclopedia of Archaeal and Bacterial Type Strains, Phase II (KMG-II): from individual species to whole genera.</title>
        <authorList>
            <person name="Goeker M."/>
        </authorList>
    </citation>
    <scope>NUCLEOTIDE SEQUENCE [LARGE SCALE GENOMIC DNA]</scope>
    <source>
        <strain evidence="4 5">DSM 25217</strain>
    </source>
</reference>
<dbReference type="EMBL" id="REFR01000010">
    <property type="protein sequence ID" value="RMB08380.1"/>
    <property type="molecule type" value="Genomic_DNA"/>
</dbReference>
<evidence type="ECO:0000256" key="2">
    <source>
        <dbReference type="PROSITE-ProRule" id="PRU00169"/>
    </source>
</evidence>
<protein>
    <submittedName>
        <fullName evidence="4">Sigma-B regulation protein RsbU (Phosphoserine phosphatase)</fullName>
    </submittedName>
</protein>
<name>A0A3M0CJ03_9PROT</name>
<dbReference type="Pfam" id="PF00072">
    <property type="entry name" value="Response_reg"/>
    <property type="match status" value="1"/>
</dbReference>
<dbReference type="Pfam" id="PF07228">
    <property type="entry name" value="SpoIIE"/>
    <property type="match status" value="1"/>
</dbReference>
<dbReference type="OrthoDB" id="9811749at2"/>
<accession>A0A3M0CJ03</accession>
<dbReference type="PROSITE" id="PS50110">
    <property type="entry name" value="RESPONSE_REGULATORY"/>
    <property type="match status" value="1"/>
</dbReference>
<feature type="modified residue" description="4-aspartylphosphate" evidence="2">
    <location>
        <position position="70"/>
    </location>
</feature>
<dbReference type="Proteomes" id="UP000271227">
    <property type="component" value="Unassembled WGS sequence"/>
</dbReference>
<evidence type="ECO:0000313" key="5">
    <source>
        <dbReference type="Proteomes" id="UP000271227"/>
    </source>
</evidence>
<dbReference type="PANTHER" id="PTHR43156:SF9">
    <property type="entry name" value="HAMP DOMAIN-CONTAINING PROTEIN"/>
    <property type="match status" value="1"/>
</dbReference>
<dbReference type="Gene3D" id="3.40.50.2300">
    <property type="match status" value="1"/>
</dbReference>
<dbReference type="InterPro" id="IPR052016">
    <property type="entry name" value="Bact_Sigma-Reg"/>
</dbReference>
<dbReference type="RefSeq" id="WP_121937753.1">
    <property type="nucleotide sequence ID" value="NZ_REFR01000010.1"/>
</dbReference>
<sequence>MNIDMPDQSLVMVERIRDAHILVVDDMDLMRQIIGVCLKRAGFENLAFAGDGDEALRYLKENEADLVILDLNMPRMSGYEVCRRLRAESKTASLPILVQSAAETAEERVEVFNVGATDFVSKPINQPELLARVCMHLENRFLIRDLSDYHRHMQAELVMAREMQESLLPQKDRIRGITKQTGVEIEAVYQASIGLGGDLWGMWMLDDSRIALFTLDISGHGVGAALNTFRVHATINRYRDLREDPAAFLTALNSDLKDSFPLGHYGTMFAGVLNCGDGTLRFAGAGAPRPFVVRGSSQIERLDSSGMPVGISSRPGYENKSVVLSPGDSLFLYSDVLIETRTVKHDMLGEDGLADMVVEADADVPREKLVDAVLGKFFIRYPGAPTDDLTAVGLHYRGKGPKAQAAPRDEK</sequence>
<dbReference type="InterPro" id="IPR001932">
    <property type="entry name" value="PPM-type_phosphatase-like_dom"/>
</dbReference>
<dbReference type="InterPro" id="IPR001789">
    <property type="entry name" value="Sig_transdc_resp-reg_receiver"/>
</dbReference>
<dbReference type="SMART" id="SM00448">
    <property type="entry name" value="REC"/>
    <property type="match status" value="1"/>
</dbReference>
<evidence type="ECO:0000256" key="1">
    <source>
        <dbReference type="ARBA" id="ARBA00022801"/>
    </source>
</evidence>
<evidence type="ECO:0000259" key="3">
    <source>
        <dbReference type="PROSITE" id="PS50110"/>
    </source>
</evidence>
<keyword evidence="5" id="KW-1185">Reference proteome</keyword>
<dbReference type="GO" id="GO:0000160">
    <property type="term" value="P:phosphorelay signal transduction system"/>
    <property type="evidence" value="ECO:0007669"/>
    <property type="project" value="InterPro"/>
</dbReference>
<proteinExistence type="predicted"/>
<dbReference type="InterPro" id="IPR011006">
    <property type="entry name" value="CheY-like_superfamily"/>
</dbReference>
<dbReference type="InterPro" id="IPR036457">
    <property type="entry name" value="PPM-type-like_dom_sf"/>
</dbReference>
<feature type="domain" description="Response regulatory" evidence="3">
    <location>
        <begin position="20"/>
        <end position="137"/>
    </location>
</feature>
<dbReference type="InParanoid" id="A0A3M0CJ03"/>
<dbReference type="SMART" id="SM00331">
    <property type="entry name" value="PP2C_SIG"/>
    <property type="match status" value="1"/>
</dbReference>
<gene>
    <name evidence="4" type="ORF">BXY39_1013</name>
</gene>
<dbReference type="PANTHER" id="PTHR43156">
    <property type="entry name" value="STAGE II SPORULATION PROTEIN E-RELATED"/>
    <property type="match status" value="1"/>
</dbReference>
<dbReference type="GO" id="GO:0016791">
    <property type="term" value="F:phosphatase activity"/>
    <property type="evidence" value="ECO:0007669"/>
    <property type="project" value="TreeGrafter"/>
</dbReference>
<dbReference type="SUPFAM" id="SSF52172">
    <property type="entry name" value="CheY-like"/>
    <property type="match status" value="1"/>
</dbReference>